<comment type="similarity">
    <text evidence="2 7">Belongs to the GcvP family.</text>
</comment>
<dbReference type="PANTHER" id="PTHR11773">
    <property type="entry name" value="GLYCINE DEHYDROGENASE, DECARBOXYLATING"/>
    <property type="match status" value="1"/>
</dbReference>
<evidence type="ECO:0000313" key="11">
    <source>
        <dbReference type="Proteomes" id="UP001165289"/>
    </source>
</evidence>
<dbReference type="Proteomes" id="UP001165289">
    <property type="component" value="Unassembled WGS sequence"/>
</dbReference>
<evidence type="ECO:0000313" key="10">
    <source>
        <dbReference type="EMBL" id="KAI6661150.1"/>
    </source>
</evidence>
<evidence type="ECO:0000256" key="7">
    <source>
        <dbReference type="RuleBase" id="RU364056"/>
    </source>
</evidence>
<evidence type="ECO:0000256" key="5">
    <source>
        <dbReference type="ARBA" id="ARBA00049026"/>
    </source>
</evidence>
<comment type="catalytic activity">
    <reaction evidence="5 7">
        <text>N(6)-[(R)-lipoyl]-L-lysyl-[glycine-cleavage complex H protein] + glycine + H(+) = N(6)-[(R)-S(8)-aminomethyldihydrolipoyl]-L-lysyl-[glycine-cleavage complex H protein] + CO2</text>
        <dbReference type="Rhea" id="RHEA:24304"/>
        <dbReference type="Rhea" id="RHEA-COMP:10494"/>
        <dbReference type="Rhea" id="RHEA-COMP:10495"/>
        <dbReference type="ChEBI" id="CHEBI:15378"/>
        <dbReference type="ChEBI" id="CHEBI:16526"/>
        <dbReference type="ChEBI" id="CHEBI:57305"/>
        <dbReference type="ChEBI" id="CHEBI:83099"/>
        <dbReference type="ChEBI" id="CHEBI:83143"/>
        <dbReference type="EC" id="1.4.4.2"/>
    </reaction>
</comment>
<keyword evidence="4 7" id="KW-0560">Oxidoreductase</keyword>
<evidence type="ECO:0000256" key="1">
    <source>
        <dbReference type="ARBA" id="ARBA00001933"/>
    </source>
</evidence>
<gene>
    <name evidence="10" type="ORF">LOD99_13872</name>
</gene>
<organism evidence="10 11">
    <name type="scientific">Oopsacas minuta</name>
    <dbReference type="NCBI Taxonomy" id="111878"/>
    <lineage>
        <taxon>Eukaryota</taxon>
        <taxon>Metazoa</taxon>
        <taxon>Porifera</taxon>
        <taxon>Hexactinellida</taxon>
        <taxon>Hexasterophora</taxon>
        <taxon>Lyssacinosida</taxon>
        <taxon>Leucopsacidae</taxon>
        <taxon>Oopsacas</taxon>
    </lineage>
</organism>
<dbReference type="InterPro" id="IPR015422">
    <property type="entry name" value="PyrdxlP-dep_Trfase_small"/>
</dbReference>
<comment type="function">
    <text evidence="7">The glycine cleavage system catalyzes the degradation of glycine.</text>
</comment>
<evidence type="ECO:0000256" key="4">
    <source>
        <dbReference type="ARBA" id="ARBA00023002"/>
    </source>
</evidence>
<dbReference type="GO" id="GO:0030170">
    <property type="term" value="F:pyridoxal phosphate binding"/>
    <property type="evidence" value="ECO:0007669"/>
    <property type="project" value="TreeGrafter"/>
</dbReference>
<reference evidence="10 11" key="1">
    <citation type="journal article" date="2023" name="BMC Biol.">
        <title>The compact genome of the sponge Oopsacas minuta (Hexactinellida) is lacking key metazoan core genes.</title>
        <authorList>
            <person name="Santini S."/>
            <person name="Schenkelaars Q."/>
            <person name="Jourda C."/>
            <person name="Duchesne M."/>
            <person name="Belahbib H."/>
            <person name="Rocher C."/>
            <person name="Selva M."/>
            <person name="Riesgo A."/>
            <person name="Vervoort M."/>
            <person name="Leys S.P."/>
            <person name="Kodjabachian L."/>
            <person name="Le Bivic A."/>
            <person name="Borchiellini C."/>
            <person name="Claverie J.M."/>
            <person name="Renard E."/>
        </authorList>
    </citation>
    <scope>NUCLEOTIDE SEQUENCE [LARGE SCALE GENOMIC DNA]</scope>
    <source>
        <strain evidence="10">SPO-2</strain>
    </source>
</reference>
<sequence length="979" mass="108833">MLHLLPRAVQRHRTFLATNVVTIFRASTKSFVRRHIGPRESETKAMLDTCGVSSLNELIKNTIPTQILYTKPLDIAEPLTEAELLARIKEIGNMNKQFRSYIGMGYYGCHIPSPILRNVLENPAWYTPYTPYQAEISQGRMEALFNFQSMVTNLTALDVANASMLDEATAAAEAMGICVRQTKKKVFLIDELCHPQTIATVMTRANSLGIKSYIVDLYSKDTNLYTDELAGVLLQCPDTQGSVIDLTALTDKIHKQGGLVVVATDLLASTIIKPVGEMNVDVAVGSSQRFGVPMGYGGPHAGFLAAKRKLVRNLPGRLIGVSRDTEGKPVYRLTLQAREQHIKRDKATSNICTAQALLANVASFYAVYHGPQGMKDIAADVHHKTTELASTIQGAGMNIKNKYFFDTLLVECNPSERKGILTRARLRNINLRVYPGDEYLGVSLDETVSQKDLSDLKWVFTGAHNIIPDVTGIRNLHDSKLARTTPILQFPVFRDYHSETSFMRYVRKLEILDYGLCNSMIPLGSCTMKLNAATEMIPITFPEFANIHPFVPFSQAVGYQQILNELENDLINMTGYDKISFQSNSGSQGEYAGLLAIRRYLESIGETQRTVCLVPSSAHGTNPASSKLAGLETVYISSTDVGSIDLDDMKRKVDTYSDRLAVAMFTYPSTNGVFDESITDMCDIIHNSGGQVYIDGANMNAQVGLARPGDYGGDVSHFNLHKTFCIPHGGGGPGMGPIGVKKHLIPYLPTHPVIETDVDTTRSLGTVSAAPFGSSLILLITWAYIRMMGPNGLKQASLIAILNSNYMRRRLEEHFKILFHGTHGFTAHEVLLDIRSLHIKSGIDATDIAKRLQDYGFHAPTMHWPVHDNLMIEPTESENKKQLDRYCDALIQIKKEINEVVNKEYPLDDNVLKNSPHSIPRLMASEWTHPYTREKAAFPLPWVTQEKFWPNCSRVDDVHGDRNLILTHQDLIKADSQTK</sequence>
<name>A0AAV7KK41_9METZ</name>
<dbReference type="NCBIfam" id="TIGR00461">
    <property type="entry name" value="gcvP"/>
    <property type="match status" value="1"/>
</dbReference>
<feature type="modified residue" description="N6-(pyridoxal phosphate)lysine" evidence="6">
    <location>
        <position position="722"/>
    </location>
</feature>
<dbReference type="InterPro" id="IPR049315">
    <property type="entry name" value="GDC-P_N"/>
</dbReference>
<evidence type="ECO:0000256" key="3">
    <source>
        <dbReference type="ARBA" id="ARBA00022898"/>
    </source>
</evidence>
<accession>A0AAV7KK41</accession>
<feature type="domain" description="Glycine dehydrogenase C-terminal" evidence="9">
    <location>
        <begin position="796"/>
        <end position="917"/>
    </location>
</feature>
<dbReference type="GO" id="GO:0005739">
    <property type="term" value="C:mitochondrion"/>
    <property type="evidence" value="ECO:0007669"/>
    <property type="project" value="UniProtKB-SubCell"/>
</dbReference>
<dbReference type="AlphaFoldDB" id="A0AAV7KK41"/>
<comment type="cofactor">
    <cofactor evidence="1 6 7">
        <name>pyridoxal 5'-phosphate</name>
        <dbReference type="ChEBI" id="CHEBI:597326"/>
    </cofactor>
</comment>
<keyword evidence="7" id="KW-0809">Transit peptide</keyword>
<evidence type="ECO:0000256" key="2">
    <source>
        <dbReference type="ARBA" id="ARBA00010756"/>
    </source>
</evidence>
<proteinExistence type="inferred from homology"/>
<dbReference type="Pfam" id="PF21478">
    <property type="entry name" value="GcvP2_C"/>
    <property type="match status" value="1"/>
</dbReference>
<dbReference type="InterPro" id="IPR015421">
    <property type="entry name" value="PyrdxlP-dep_Trfase_major"/>
</dbReference>
<evidence type="ECO:0000256" key="6">
    <source>
        <dbReference type="PIRSR" id="PIRSR603437-50"/>
    </source>
</evidence>
<dbReference type="GO" id="GO:0019464">
    <property type="term" value="P:glycine decarboxylation via glycine cleavage system"/>
    <property type="evidence" value="ECO:0007669"/>
    <property type="project" value="TreeGrafter"/>
</dbReference>
<comment type="subcellular location">
    <subcellularLocation>
        <location evidence="7">Mitochondrion</location>
    </subcellularLocation>
</comment>
<evidence type="ECO:0000259" key="8">
    <source>
        <dbReference type="Pfam" id="PF02347"/>
    </source>
</evidence>
<dbReference type="Gene3D" id="3.40.640.10">
    <property type="entry name" value="Type I PLP-dependent aspartate aminotransferase-like (Major domain)"/>
    <property type="match status" value="2"/>
</dbReference>
<dbReference type="FunFam" id="3.40.640.10:FF:000007">
    <property type="entry name" value="glycine dehydrogenase (Decarboxylating), mitochondrial"/>
    <property type="match status" value="1"/>
</dbReference>
<comment type="caution">
    <text evidence="10">The sequence shown here is derived from an EMBL/GenBank/DDBJ whole genome shotgun (WGS) entry which is preliminary data.</text>
</comment>
<dbReference type="FunFam" id="3.40.640.10:FF:000005">
    <property type="entry name" value="Glycine dehydrogenase (decarboxylating), mitochondrial"/>
    <property type="match status" value="1"/>
</dbReference>
<dbReference type="Pfam" id="PF02347">
    <property type="entry name" value="GDC-P"/>
    <property type="match status" value="1"/>
</dbReference>
<evidence type="ECO:0000259" key="9">
    <source>
        <dbReference type="Pfam" id="PF21478"/>
    </source>
</evidence>
<dbReference type="InterPro" id="IPR015424">
    <property type="entry name" value="PyrdxlP-dep_Trfase"/>
</dbReference>
<dbReference type="InterPro" id="IPR003437">
    <property type="entry name" value="GcvP"/>
</dbReference>
<protein>
    <recommendedName>
        <fullName evidence="7">Glycine cleavage system P protein</fullName>
        <ecNumber evidence="7">1.4.4.2</ecNumber>
    </recommendedName>
</protein>
<feature type="domain" description="Glycine cleavage system P-protein N-terminal" evidence="8">
    <location>
        <begin position="33"/>
        <end position="460"/>
    </location>
</feature>
<dbReference type="CDD" id="cd00613">
    <property type="entry name" value="GDC-P"/>
    <property type="match status" value="1"/>
</dbReference>
<dbReference type="GO" id="GO:0005960">
    <property type="term" value="C:glycine cleavage complex"/>
    <property type="evidence" value="ECO:0007669"/>
    <property type="project" value="TreeGrafter"/>
</dbReference>
<dbReference type="PANTHER" id="PTHR11773:SF1">
    <property type="entry name" value="GLYCINE DEHYDROGENASE (DECARBOXYLATING), MITOCHONDRIAL"/>
    <property type="match status" value="1"/>
</dbReference>
<keyword evidence="3 6" id="KW-0663">Pyridoxal phosphate</keyword>
<dbReference type="GO" id="GO:0016594">
    <property type="term" value="F:glycine binding"/>
    <property type="evidence" value="ECO:0007669"/>
    <property type="project" value="TreeGrafter"/>
</dbReference>
<dbReference type="InterPro" id="IPR049316">
    <property type="entry name" value="GDC-P_C"/>
</dbReference>
<keyword evidence="11" id="KW-1185">Reference proteome</keyword>
<dbReference type="InterPro" id="IPR020581">
    <property type="entry name" value="GDC_P"/>
</dbReference>
<dbReference type="Gene3D" id="3.90.1150.10">
    <property type="entry name" value="Aspartate Aminotransferase, domain 1"/>
    <property type="match status" value="2"/>
</dbReference>
<dbReference type="SUPFAM" id="SSF53383">
    <property type="entry name" value="PLP-dependent transferases"/>
    <property type="match status" value="2"/>
</dbReference>
<comment type="subunit">
    <text evidence="7">The glycine cleavage system is composed of four proteins: P, T, L and H.</text>
</comment>
<dbReference type="EMBL" id="JAKMXF010000022">
    <property type="protein sequence ID" value="KAI6661150.1"/>
    <property type="molecule type" value="Genomic_DNA"/>
</dbReference>
<dbReference type="EC" id="1.4.4.2" evidence="7"/>
<dbReference type="GO" id="GO:0004375">
    <property type="term" value="F:glycine dehydrogenase (decarboxylating) activity"/>
    <property type="evidence" value="ECO:0007669"/>
    <property type="project" value="UniProtKB-UniRule"/>
</dbReference>
<keyword evidence="7" id="KW-0496">Mitochondrion</keyword>